<feature type="compositionally biased region" description="Low complexity" evidence="1">
    <location>
        <begin position="25"/>
        <end position="37"/>
    </location>
</feature>
<evidence type="ECO:0000313" key="3">
    <source>
        <dbReference type="Proteomes" id="UP000004018"/>
    </source>
</evidence>
<name>A0ABN0CZF6_9FIRM</name>
<accession>A0ABN0CZF6</accession>
<organism evidence="2 3">
    <name type="scientific">Megasphaera lornae</name>
    <dbReference type="NCBI Taxonomy" id="1000568"/>
    <lineage>
        <taxon>Bacteria</taxon>
        <taxon>Bacillati</taxon>
        <taxon>Bacillota</taxon>
        <taxon>Negativicutes</taxon>
        <taxon>Veillonellales</taxon>
        <taxon>Veillonellaceae</taxon>
        <taxon>Megasphaera</taxon>
    </lineage>
</organism>
<sequence>MFQVPTTFRLIIIRNRYHSFFYTTKKSSPSASASPGGRSAGKRTHNSVELFTVYEKEKLLISCRPPE</sequence>
<dbReference type="Proteomes" id="UP000004018">
    <property type="component" value="Unassembled WGS sequence"/>
</dbReference>
<evidence type="ECO:0000256" key="1">
    <source>
        <dbReference type="SAM" id="MobiDB-lite"/>
    </source>
</evidence>
<comment type="caution">
    <text evidence="2">The sequence shown here is derived from an EMBL/GenBank/DDBJ whole genome shotgun (WGS) entry which is preliminary data.</text>
</comment>
<gene>
    <name evidence="2" type="ORF">HMPREF1039_0958</name>
</gene>
<dbReference type="EMBL" id="AFIJ01000033">
    <property type="protein sequence ID" value="EGL39759.1"/>
    <property type="molecule type" value="Genomic_DNA"/>
</dbReference>
<keyword evidence="3" id="KW-1185">Reference proteome</keyword>
<evidence type="ECO:0000313" key="2">
    <source>
        <dbReference type="EMBL" id="EGL39759.1"/>
    </source>
</evidence>
<proteinExistence type="predicted"/>
<feature type="region of interest" description="Disordered" evidence="1">
    <location>
        <begin position="25"/>
        <end position="44"/>
    </location>
</feature>
<protein>
    <submittedName>
        <fullName evidence="2">Uncharacterized protein</fullName>
    </submittedName>
</protein>
<reference evidence="2 3" key="1">
    <citation type="submission" date="2011-04" db="EMBL/GenBank/DDBJ databases">
        <authorList>
            <person name="Harkins D.M."/>
            <person name="Madupu R."/>
            <person name="Durkin A.S."/>
            <person name="Torralba M."/>
            <person name="Methe B."/>
            <person name="Sutton G.G."/>
            <person name="Nelson K.E."/>
        </authorList>
    </citation>
    <scope>NUCLEOTIDE SEQUENCE [LARGE SCALE GENOMIC DNA]</scope>
    <source>
        <strain evidence="2 3">UPII 199-6</strain>
    </source>
</reference>